<sequence length="598" mass="65722">MYFDALTLAAVSDELRATILGGRIQRVVLTGPLSIGLEIYAQRQRWQLLASAHPQVARVHLVRGRLTRGVAHATPLLLLLRKYVLGGRIVAIEQPAFERLLLISIVKASNIRNIDSSAADDHVAPTSDPDTLELEHEPEVEPVADATLLRSELIIEPQDRRSNIMLVSDDNLILESIKRVTPRMSRRVVLPRHAYELPPPPAKRDPTQATAAGIAALVAAGPPDLARALVANYRGVSPQVAREVLFRALGATSTQGAEELPYYTIAARLREVFSAPAAPSLVGPPATPTAYAPYLLNHLAPATPVASISAALEAYYAAFEQHTDHTQRRTALSQQLNVGRERLVRQQEQLRAELAKADALEQLRWEGEMIFAFLHTLSPGQTTLIVEGQTITLEAHSSPVEQAQARFRRYEKAKSARAGLPERLAANEARLDGLAELLGLLAISDDYAQIELLAQEAEELGYLHEHPDPLTAQRKRRPNRAKPLQLTSPDGWLIVVGRSARQNEEVTFRIGRPDDLWLHARGLTGAHVIIRCDGREPPEATLVAAAGLAAYFSQGRSEAAVEIDICRRAKVRKRPDGPPGLVSYHPEYSLRVAPRAPW</sequence>
<evidence type="ECO:0000313" key="3">
    <source>
        <dbReference type="Proteomes" id="UP000220527"/>
    </source>
</evidence>
<comment type="caution">
    <text evidence="2">The sequence shown here is derived from an EMBL/GenBank/DDBJ whole genome shotgun (WGS) entry which is preliminary data.</text>
</comment>
<dbReference type="GO" id="GO:1990112">
    <property type="term" value="C:RQC complex"/>
    <property type="evidence" value="ECO:0007669"/>
    <property type="project" value="TreeGrafter"/>
</dbReference>
<dbReference type="OrthoDB" id="9766163at2"/>
<dbReference type="GO" id="GO:0072344">
    <property type="term" value="P:rescue of stalled ribosome"/>
    <property type="evidence" value="ECO:0007669"/>
    <property type="project" value="TreeGrafter"/>
</dbReference>
<dbReference type="GO" id="GO:0043023">
    <property type="term" value="F:ribosomal large subunit binding"/>
    <property type="evidence" value="ECO:0007669"/>
    <property type="project" value="TreeGrafter"/>
</dbReference>
<feature type="domain" description="NFACT RNA-binding" evidence="1">
    <location>
        <begin position="487"/>
        <end position="576"/>
    </location>
</feature>
<proteinExistence type="predicted"/>
<reference evidence="3" key="1">
    <citation type="submission" date="2017-08" db="EMBL/GenBank/DDBJ databases">
        <authorList>
            <person name="Grouzdev D.S."/>
            <person name="Gaisin V.A."/>
            <person name="Rysina M.S."/>
            <person name="Gorlenko V.M."/>
        </authorList>
    </citation>
    <scope>NUCLEOTIDE SEQUENCE [LARGE SCALE GENOMIC DNA]</scope>
    <source>
        <strain evidence="3">Kir15-3F</strain>
    </source>
</reference>
<dbReference type="PANTHER" id="PTHR15239:SF6">
    <property type="entry name" value="RIBOSOME QUALITY CONTROL COMPLEX SUBUNIT NEMF"/>
    <property type="match status" value="1"/>
</dbReference>
<dbReference type="Gene3D" id="2.30.310.10">
    <property type="entry name" value="ibrinogen binding protein from staphylococcus aureus domain"/>
    <property type="match status" value="1"/>
</dbReference>
<evidence type="ECO:0000259" key="1">
    <source>
        <dbReference type="Pfam" id="PF05670"/>
    </source>
</evidence>
<dbReference type="Proteomes" id="UP000220527">
    <property type="component" value="Unassembled WGS sequence"/>
</dbReference>
<protein>
    <recommendedName>
        <fullName evidence="1">NFACT RNA-binding domain-containing protein</fullName>
    </recommendedName>
</protein>
<dbReference type="PANTHER" id="PTHR15239">
    <property type="entry name" value="NUCLEAR EXPORT MEDIATOR FACTOR NEMF"/>
    <property type="match status" value="1"/>
</dbReference>
<gene>
    <name evidence="2" type="ORF">CJ255_13840</name>
</gene>
<keyword evidence="3" id="KW-1185">Reference proteome</keyword>
<dbReference type="Pfam" id="PF05833">
    <property type="entry name" value="NFACT_N"/>
    <property type="match status" value="1"/>
</dbReference>
<dbReference type="EMBL" id="NQWI01000067">
    <property type="protein sequence ID" value="PDW02444.1"/>
    <property type="molecule type" value="Genomic_DNA"/>
</dbReference>
<dbReference type="AlphaFoldDB" id="A0A2A6RH44"/>
<name>A0A2A6RH44_9CHLR</name>
<evidence type="ECO:0000313" key="2">
    <source>
        <dbReference type="EMBL" id="PDW02444.1"/>
    </source>
</evidence>
<dbReference type="InterPro" id="IPR008532">
    <property type="entry name" value="NFACT_RNA-bd"/>
</dbReference>
<dbReference type="RefSeq" id="WP_097644696.1">
    <property type="nucleotide sequence ID" value="NZ_NQWI01000067.1"/>
</dbReference>
<organism evidence="2 3">
    <name type="scientific">Candidatus Viridilinea mediisalina</name>
    <dbReference type="NCBI Taxonomy" id="2024553"/>
    <lineage>
        <taxon>Bacteria</taxon>
        <taxon>Bacillati</taxon>
        <taxon>Chloroflexota</taxon>
        <taxon>Chloroflexia</taxon>
        <taxon>Chloroflexales</taxon>
        <taxon>Chloroflexineae</taxon>
        <taxon>Oscillochloridaceae</taxon>
        <taxon>Candidatus Viridilinea</taxon>
    </lineage>
</organism>
<dbReference type="GO" id="GO:0000049">
    <property type="term" value="F:tRNA binding"/>
    <property type="evidence" value="ECO:0007669"/>
    <property type="project" value="TreeGrafter"/>
</dbReference>
<accession>A0A2A6RH44</accession>
<dbReference type="InterPro" id="IPR051608">
    <property type="entry name" value="RQC_Subunit_NEMF"/>
</dbReference>
<dbReference type="Pfam" id="PF05670">
    <property type="entry name" value="NFACT-R_1"/>
    <property type="match status" value="1"/>
</dbReference>